<dbReference type="GO" id="GO:0140359">
    <property type="term" value="F:ABC-type transporter activity"/>
    <property type="evidence" value="ECO:0007669"/>
    <property type="project" value="InterPro"/>
</dbReference>
<comment type="caution">
    <text evidence="7">The sequence shown here is derived from an EMBL/GenBank/DDBJ whole genome shotgun (WGS) entry which is preliminary data.</text>
</comment>
<reference evidence="7 8" key="1">
    <citation type="submission" date="2018-09" db="EMBL/GenBank/DDBJ databases">
        <title>Cohnella cavernae sp. nov., isolated from a karst cave.</title>
        <authorList>
            <person name="Zhu H."/>
        </authorList>
    </citation>
    <scope>NUCLEOTIDE SEQUENCE [LARGE SCALE GENOMIC DNA]</scope>
    <source>
        <strain evidence="7 8">K2E09-144</strain>
    </source>
</reference>
<evidence type="ECO:0000256" key="3">
    <source>
        <dbReference type="ARBA" id="ARBA00022989"/>
    </source>
</evidence>
<evidence type="ECO:0000313" key="8">
    <source>
        <dbReference type="Proteomes" id="UP000266340"/>
    </source>
</evidence>
<dbReference type="PANTHER" id="PTHR43077">
    <property type="entry name" value="TRANSPORT PERMEASE YVFS-RELATED"/>
    <property type="match status" value="1"/>
</dbReference>
<evidence type="ECO:0000256" key="2">
    <source>
        <dbReference type="ARBA" id="ARBA00022692"/>
    </source>
</evidence>
<dbReference type="InterPro" id="IPR051328">
    <property type="entry name" value="T7SS_ABC-Transporter"/>
</dbReference>
<feature type="transmembrane region" description="Helical" evidence="5">
    <location>
        <begin position="235"/>
        <end position="259"/>
    </location>
</feature>
<feature type="transmembrane region" description="Helical" evidence="5">
    <location>
        <begin position="294"/>
        <end position="314"/>
    </location>
</feature>
<evidence type="ECO:0000313" key="7">
    <source>
        <dbReference type="EMBL" id="RIE01502.1"/>
    </source>
</evidence>
<keyword evidence="4 5" id="KW-0472">Membrane</keyword>
<dbReference type="Pfam" id="PF12698">
    <property type="entry name" value="ABC2_membrane_3"/>
    <property type="match status" value="1"/>
</dbReference>
<keyword evidence="2 5" id="KW-0812">Transmembrane</keyword>
<gene>
    <name evidence="7" type="ORF">D3H35_24420</name>
</gene>
<feature type="domain" description="ABC-2 type transporter transmembrane" evidence="6">
    <location>
        <begin position="9"/>
        <end position="372"/>
    </location>
</feature>
<evidence type="ECO:0000259" key="6">
    <source>
        <dbReference type="Pfam" id="PF12698"/>
    </source>
</evidence>
<dbReference type="EMBL" id="QXJM01000040">
    <property type="protein sequence ID" value="RIE01502.1"/>
    <property type="molecule type" value="Genomic_DNA"/>
</dbReference>
<dbReference type="Proteomes" id="UP000266340">
    <property type="component" value="Unassembled WGS sequence"/>
</dbReference>
<keyword evidence="3 5" id="KW-1133">Transmembrane helix</keyword>
<keyword evidence="8" id="KW-1185">Reference proteome</keyword>
<protein>
    <submittedName>
        <fullName evidence="7">DUF3533 domain-containing protein</fullName>
    </submittedName>
</protein>
<feature type="transmembrane region" description="Helical" evidence="5">
    <location>
        <begin position="271"/>
        <end position="287"/>
    </location>
</feature>
<feature type="transmembrane region" description="Helical" evidence="5">
    <location>
        <begin position="203"/>
        <end position="223"/>
    </location>
</feature>
<evidence type="ECO:0000256" key="5">
    <source>
        <dbReference type="SAM" id="Phobius"/>
    </source>
</evidence>
<dbReference type="Gene3D" id="3.40.1710.10">
    <property type="entry name" value="abc type-2 transporter like domain"/>
    <property type="match status" value="1"/>
</dbReference>
<accession>A0A398CHM6</accession>
<organism evidence="7 8">
    <name type="scientific">Cohnella faecalis</name>
    <dbReference type="NCBI Taxonomy" id="2315694"/>
    <lineage>
        <taxon>Bacteria</taxon>
        <taxon>Bacillati</taxon>
        <taxon>Bacillota</taxon>
        <taxon>Bacilli</taxon>
        <taxon>Bacillales</taxon>
        <taxon>Paenibacillaceae</taxon>
        <taxon>Cohnella</taxon>
    </lineage>
</organism>
<dbReference type="RefSeq" id="WP_119151755.1">
    <property type="nucleotide sequence ID" value="NZ_JBHSOV010000040.1"/>
</dbReference>
<dbReference type="AlphaFoldDB" id="A0A398CHM6"/>
<proteinExistence type="predicted"/>
<dbReference type="PANTHER" id="PTHR43077:SF5">
    <property type="entry name" value="PHAGE INFECTION PROTEIN"/>
    <property type="match status" value="1"/>
</dbReference>
<dbReference type="InterPro" id="IPR013525">
    <property type="entry name" value="ABC2_TM"/>
</dbReference>
<comment type="subcellular location">
    <subcellularLocation>
        <location evidence="1">Membrane</location>
        <topology evidence="1">Multi-pass membrane protein</topology>
    </subcellularLocation>
</comment>
<feature type="transmembrane region" description="Helical" evidence="5">
    <location>
        <begin position="358"/>
        <end position="377"/>
    </location>
</feature>
<name>A0A398CHM6_9BACL</name>
<dbReference type="GO" id="GO:0016020">
    <property type="term" value="C:membrane"/>
    <property type="evidence" value="ECO:0007669"/>
    <property type="project" value="UniProtKB-SubCell"/>
</dbReference>
<dbReference type="OrthoDB" id="2406134at2"/>
<sequence length="399" mass="41686">MALAKQKVLWIGVVGVFVALMIFGAAMMGSVLGAKPKDLPVALVVLDQSAALPDGSALNVGEMVKGKLLGNTQLPIEWKLVGSEEEAREGLDNQKYYGALVLPADLSSGVLSLSTPQPAPATVKILVNEGMNTQAATAVKQVLGQASRALGSELSNQLLGQIGQRTEQLPISTAKALMTPFTTQEEIVHPNGTNNASGNAPGLLTQVMWIGSLVVSIVLFLALQKAVAGGARRGQAVLGQTAIGLVLIAAASGFVVWMASSWYGMQMADAAHVWLVLWLGGSAFFLLQSALLGWIGMPAMGLLVLLMFFSMPVLNMAPEFLPQATQDWLYSWTPLRFVASAIRNAMYFDGVSVGGSNIAVLWSVAGAFLVVLLASAARKTKSVGGAAAEAEGNKVAARA</sequence>
<evidence type="ECO:0000256" key="4">
    <source>
        <dbReference type="ARBA" id="ARBA00023136"/>
    </source>
</evidence>
<evidence type="ECO:0000256" key="1">
    <source>
        <dbReference type="ARBA" id="ARBA00004141"/>
    </source>
</evidence>